<evidence type="ECO:0000313" key="1">
    <source>
        <dbReference type="EMBL" id="AGL62148.1"/>
    </source>
</evidence>
<dbReference type="KEGG" id="saal:L336_0442"/>
<dbReference type="HOGENOM" id="CLU_1324438_0_0_0"/>
<evidence type="ECO:0008006" key="3">
    <source>
        <dbReference type="Google" id="ProtNLM"/>
    </source>
</evidence>
<organism evidence="1 2">
    <name type="scientific">Candidatus Saccharimonas aalborgensis</name>
    <dbReference type="NCBI Taxonomy" id="1332188"/>
    <lineage>
        <taxon>Bacteria</taxon>
        <taxon>Candidatus Saccharimonadota</taxon>
        <taxon>Candidatus Saccharimonadia</taxon>
        <taxon>Candidatus Saccharimonadales</taxon>
        <taxon>Candidatus Saccharimonadaceae</taxon>
        <taxon>Candidatus Saccharimonas</taxon>
    </lineage>
</organism>
<proteinExistence type="predicted"/>
<sequence>MSVLVVVAASIAVGLSLFVQGVVNGIDSYINQPDFRTFTSSDGRLTFEYPNGYVVASRKDYGEGMVSTTMSLPRTLRNSTLNPKATQPDPMISLSETSIRSYSKQPAEYFAEKEDLQDRLHKNTDYTLTTKEKRDVSVGKYQAIQLRYTSTLKDERRYIGEMFSRRETIVMIATNTAQYELTIYSQVESREDEVVKRIIDSLRIKDE</sequence>
<reference evidence="1 2" key="1">
    <citation type="journal article" date="2013" name="Nat. Biotechnol.">
        <title>Genome sequences of rare, uncultured bacteria obtained by differential coverage binning of multiple metagenomes.</title>
        <authorList>
            <person name="Albertsen M."/>
            <person name="Hugenholtz P."/>
            <person name="Skarshewski A."/>
            <person name="Nielsen K.L."/>
            <person name="Tyson G.W."/>
            <person name="Nielsen P.H."/>
        </authorList>
    </citation>
    <scope>NUCLEOTIDE SEQUENCE [LARGE SCALE GENOMIC DNA]</scope>
    <source>
        <strain evidence="1">TM71</strain>
    </source>
</reference>
<dbReference type="Proteomes" id="UP000013893">
    <property type="component" value="Chromosome"/>
</dbReference>
<keyword evidence="2" id="KW-1185">Reference proteome</keyword>
<name>R4PKR7_9BACT</name>
<accession>R4PKR7</accession>
<dbReference type="EMBL" id="CP005957">
    <property type="protein sequence ID" value="AGL62148.1"/>
    <property type="molecule type" value="Genomic_DNA"/>
</dbReference>
<dbReference type="STRING" id="1332188.L336_0442"/>
<gene>
    <name evidence="1" type="ORF">L336_0442</name>
</gene>
<dbReference type="AlphaFoldDB" id="R4PKR7"/>
<protein>
    <recommendedName>
        <fullName evidence="3">PsbP C-terminal domain-containing protein</fullName>
    </recommendedName>
</protein>
<evidence type="ECO:0000313" key="2">
    <source>
        <dbReference type="Proteomes" id="UP000013893"/>
    </source>
</evidence>